<dbReference type="AlphaFoldDB" id="A0A5M8PDR2"/>
<protein>
    <submittedName>
        <fullName evidence="2">Uncharacterized protein</fullName>
    </submittedName>
</protein>
<name>A0A5M8PDR2_9LECA</name>
<organism evidence="2 3">
    <name type="scientific">Lasallia pustulata</name>
    <dbReference type="NCBI Taxonomy" id="136370"/>
    <lineage>
        <taxon>Eukaryota</taxon>
        <taxon>Fungi</taxon>
        <taxon>Dikarya</taxon>
        <taxon>Ascomycota</taxon>
        <taxon>Pezizomycotina</taxon>
        <taxon>Lecanoromycetes</taxon>
        <taxon>OSLEUM clade</taxon>
        <taxon>Umbilicariomycetidae</taxon>
        <taxon>Umbilicariales</taxon>
        <taxon>Umbilicariaceae</taxon>
        <taxon>Lasallia</taxon>
    </lineage>
</organism>
<feature type="compositionally biased region" description="Basic residues" evidence="1">
    <location>
        <begin position="101"/>
        <end position="114"/>
    </location>
</feature>
<reference evidence="2 3" key="1">
    <citation type="submission" date="2019-09" db="EMBL/GenBank/DDBJ databases">
        <title>The hologenome of the rock-dwelling lichen Lasallia pustulata.</title>
        <authorList>
            <person name="Greshake Tzovaras B."/>
            <person name="Segers F."/>
            <person name="Bicker A."/>
            <person name="Dal Grande F."/>
            <person name="Otte J."/>
            <person name="Hankeln T."/>
            <person name="Schmitt I."/>
            <person name="Ebersberger I."/>
        </authorList>
    </citation>
    <scope>NUCLEOTIDE SEQUENCE [LARGE SCALE GENOMIC DNA]</scope>
    <source>
        <strain evidence="2">A1-1</strain>
    </source>
</reference>
<comment type="caution">
    <text evidence="2">The sequence shown here is derived from an EMBL/GenBank/DDBJ whole genome shotgun (WGS) entry which is preliminary data.</text>
</comment>
<proteinExistence type="predicted"/>
<gene>
    <name evidence="2" type="ORF">FRX48_09380</name>
</gene>
<dbReference type="Proteomes" id="UP000324767">
    <property type="component" value="Unassembled WGS sequence"/>
</dbReference>
<evidence type="ECO:0000313" key="2">
    <source>
        <dbReference type="EMBL" id="KAA6406882.1"/>
    </source>
</evidence>
<accession>A0A5M8PDR2</accession>
<feature type="region of interest" description="Disordered" evidence="1">
    <location>
        <begin position="95"/>
        <end position="116"/>
    </location>
</feature>
<evidence type="ECO:0000313" key="3">
    <source>
        <dbReference type="Proteomes" id="UP000324767"/>
    </source>
</evidence>
<evidence type="ECO:0000256" key="1">
    <source>
        <dbReference type="SAM" id="MobiDB-lite"/>
    </source>
</evidence>
<dbReference type="EMBL" id="VXIT01000022">
    <property type="protein sequence ID" value="KAA6406882.1"/>
    <property type="molecule type" value="Genomic_DNA"/>
</dbReference>
<sequence length="223" mass="24520">MLIIPYGWLHVARQSLRHPARALGHRTGTVSRDPVTPVRASSDRRGELLLHAGWSASTVSPLPVMSKQRSKRPRFIPCYYALVVSRQPDEVTLGLATSGSGHKKCPPLGKKKGRLTNQNGCAILPRRRPNENMSDGHFGMGVERRKAYPSYTSSKAQNAADSSIPSSLSITDIVTRNNRQSLPLFAITHSSRSADLDDYPTQLATFAKPSSTEKHLQEDLSLP</sequence>